<evidence type="ECO:0000256" key="5">
    <source>
        <dbReference type="ARBA" id="ARBA00022519"/>
    </source>
</evidence>
<keyword evidence="8 11" id="KW-1133">Transmembrane helix</keyword>
<protein>
    <recommendedName>
        <fullName evidence="10">Type II secretion system protein M</fullName>
        <shortName evidence="10">T2SS protein M</shortName>
    </recommendedName>
    <alternativeName>
        <fullName evidence="10">General secretion pathway protein M</fullName>
    </alternativeName>
</protein>
<comment type="subcellular location">
    <subcellularLocation>
        <location evidence="1">Cell inner membrane</location>
        <topology evidence="1">Single-pass membrane protein</topology>
    </subcellularLocation>
</comment>
<dbReference type="PIRSF" id="PIRSF006291">
    <property type="entry name" value="GspM"/>
    <property type="match status" value="1"/>
</dbReference>
<dbReference type="EMBL" id="JBHRTL010000004">
    <property type="protein sequence ID" value="MFC3154301.1"/>
    <property type="molecule type" value="Genomic_DNA"/>
</dbReference>
<evidence type="ECO:0000313" key="12">
    <source>
        <dbReference type="EMBL" id="MFC3154301.1"/>
    </source>
</evidence>
<evidence type="ECO:0000256" key="6">
    <source>
        <dbReference type="ARBA" id="ARBA00022692"/>
    </source>
</evidence>
<dbReference type="Proteomes" id="UP001595548">
    <property type="component" value="Unassembled WGS sequence"/>
</dbReference>
<dbReference type="InterPro" id="IPR023229">
    <property type="entry name" value="T2SS_M_periplasmic_sf"/>
</dbReference>
<dbReference type="Gene3D" id="3.30.1360.100">
    <property type="entry name" value="General secretion pathway protein M, EpsM"/>
    <property type="match status" value="1"/>
</dbReference>
<sequence>MNKLFEALARYNRREQTILLVGALAIVLYVLWMAVLSPLQEKREQQLASNASTSAALARVKVLAGKIQQGKRDSAAQSSNNAGNISQLIDTTLQANGLRMSGFQPGTRGEVRVRLDDVSYSAFMQWLYDIEYQHNISIQDLSMAASSQPGKVTANVRLRSE</sequence>
<keyword evidence="3 10" id="KW-0813">Transport</keyword>
<keyword evidence="6 11" id="KW-0812">Transmembrane</keyword>
<evidence type="ECO:0000256" key="1">
    <source>
        <dbReference type="ARBA" id="ARBA00004377"/>
    </source>
</evidence>
<evidence type="ECO:0000256" key="7">
    <source>
        <dbReference type="ARBA" id="ARBA00022927"/>
    </source>
</evidence>
<evidence type="ECO:0000256" key="3">
    <source>
        <dbReference type="ARBA" id="ARBA00022448"/>
    </source>
</evidence>
<evidence type="ECO:0000256" key="8">
    <source>
        <dbReference type="ARBA" id="ARBA00022989"/>
    </source>
</evidence>
<proteinExistence type="inferred from homology"/>
<keyword evidence="9 10" id="KW-0472">Membrane</keyword>
<evidence type="ECO:0000256" key="2">
    <source>
        <dbReference type="ARBA" id="ARBA00010637"/>
    </source>
</evidence>
<dbReference type="RefSeq" id="WP_382414484.1">
    <property type="nucleotide sequence ID" value="NZ_AP031500.1"/>
</dbReference>
<keyword evidence="7 10" id="KW-0653">Protein transport</keyword>
<dbReference type="InterPro" id="IPR007690">
    <property type="entry name" value="T2SS_GspM"/>
</dbReference>
<evidence type="ECO:0000256" key="10">
    <source>
        <dbReference type="PIRNR" id="PIRNR006291"/>
    </source>
</evidence>
<evidence type="ECO:0000256" key="9">
    <source>
        <dbReference type="ARBA" id="ARBA00023136"/>
    </source>
</evidence>
<dbReference type="Pfam" id="PF04612">
    <property type="entry name" value="T2SSM"/>
    <property type="match status" value="1"/>
</dbReference>
<comment type="similarity">
    <text evidence="2 10">Belongs to the GSP M family.</text>
</comment>
<evidence type="ECO:0000256" key="11">
    <source>
        <dbReference type="SAM" id="Phobius"/>
    </source>
</evidence>
<feature type="transmembrane region" description="Helical" evidence="11">
    <location>
        <begin position="18"/>
        <end position="39"/>
    </location>
</feature>
<evidence type="ECO:0000313" key="13">
    <source>
        <dbReference type="Proteomes" id="UP001595548"/>
    </source>
</evidence>
<reference evidence="13" key="1">
    <citation type="journal article" date="2019" name="Int. J. Syst. Evol. Microbiol.">
        <title>The Global Catalogue of Microorganisms (GCM) 10K type strain sequencing project: providing services to taxonomists for standard genome sequencing and annotation.</title>
        <authorList>
            <consortium name="The Broad Institute Genomics Platform"/>
            <consortium name="The Broad Institute Genome Sequencing Center for Infectious Disease"/>
            <person name="Wu L."/>
            <person name="Ma J."/>
        </authorList>
    </citation>
    <scope>NUCLEOTIDE SEQUENCE [LARGE SCALE GENOMIC DNA]</scope>
    <source>
        <strain evidence="13">KCTC 52141</strain>
    </source>
</reference>
<name>A0ABV7HS17_9GAMM</name>
<dbReference type="SUPFAM" id="SSF103054">
    <property type="entry name" value="General secretion pathway protein M, EpsM"/>
    <property type="match status" value="1"/>
</dbReference>
<keyword evidence="4 10" id="KW-1003">Cell membrane</keyword>
<keyword evidence="13" id="KW-1185">Reference proteome</keyword>
<accession>A0ABV7HS17</accession>
<organism evidence="12 13">
    <name type="scientific">Gilvimarinus japonicus</name>
    <dbReference type="NCBI Taxonomy" id="1796469"/>
    <lineage>
        <taxon>Bacteria</taxon>
        <taxon>Pseudomonadati</taxon>
        <taxon>Pseudomonadota</taxon>
        <taxon>Gammaproteobacteria</taxon>
        <taxon>Cellvibrionales</taxon>
        <taxon>Cellvibrionaceae</taxon>
        <taxon>Gilvimarinus</taxon>
    </lineage>
</organism>
<comment type="caution">
    <text evidence="12">The sequence shown here is derived from an EMBL/GenBank/DDBJ whole genome shotgun (WGS) entry which is preliminary data.</text>
</comment>
<evidence type="ECO:0000256" key="4">
    <source>
        <dbReference type="ARBA" id="ARBA00022475"/>
    </source>
</evidence>
<keyword evidence="5 10" id="KW-0997">Cell inner membrane</keyword>
<comment type="function">
    <text evidence="10">Inner membrane component of the type II secretion system required for the energy-dependent secretion of extracellular factors such as proteases and toxins from the periplasm.</text>
</comment>
<gene>
    <name evidence="12" type="primary">gspM</name>
    <name evidence="12" type="ORF">ACFOEB_03730</name>
</gene>